<evidence type="ECO:0000256" key="2">
    <source>
        <dbReference type="PROSITE-ProRule" id="PRU00703"/>
    </source>
</evidence>
<dbReference type="CDD" id="cd04643">
    <property type="entry name" value="CBS_pair_bac"/>
    <property type="match status" value="1"/>
</dbReference>
<dbReference type="Proteomes" id="UP000551878">
    <property type="component" value="Unassembled WGS sequence"/>
</dbReference>
<dbReference type="InterPro" id="IPR048125">
    <property type="entry name" value="CBS_CbpB"/>
</dbReference>
<proteinExistence type="predicted"/>
<organism evidence="4 5">
    <name type="scientific">Texcoconibacillus texcoconensis</name>
    <dbReference type="NCBI Taxonomy" id="1095777"/>
    <lineage>
        <taxon>Bacteria</taxon>
        <taxon>Bacillati</taxon>
        <taxon>Bacillota</taxon>
        <taxon>Bacilli</taxon>
        <taxon>Bacillales</taxon>
        <taxon>Bacillaceae</taxon>
        <taxon>Texcoconibacillus</taxon>
    </lineage>
</organism>
<name>A0A840QNR4_9BACI</name>
<evidence type="ECO:0000313" key="4">
    <source>
        <dbReference type="EMBL" id="MBB5173014.1"/>
    </source>
</evidence>
<sequence length="153" mass="17073">MQNVTEPNVLQKSIESFMIPMEKVAHVQPDNALEHALLVLVKSGYTSIPVLDTSSKLQGLISKSEILDATLGIERIDPEQLADKKVKDVMTTNIASMNIKQPLERALSLSIQNPFICVEDDEHSFLGIITRSKLLAFISGYLHENKNNQRDES</sequence>
<dbReference type="SUPFAM" id="SSF54631">
    <property type="entry name" value="CBS-domain pair"/>
    <property type="match status" value="1"/>
</dbReference>
<dbReference type="AlphaFoldDB" id="A0A840QNR4"/>
<dbReference type="RefSeq" id="WP_184663465.1">
    <property type="nucleotide sequence ID" value="NZ_JACHHB010000004.1"/>
</dbReference>
<dbReference type="InterPro" id="IPR051257">
    <property type="entry name" value="Diverse_CBS-Domain"/>
</dbReference>
<dbReference type="Gene3D" id="3.10.580.10">
    <property type="entry name" value="CBS-domain"/>
    <property type="match status" value="1"/>
</dbReference>
<protein>
    <submittedName>
        <fullName evidence="4">Putative transcriptional regulator</fullName>
    </submittedName>
</protein>
<dbReference type="NCBIfam" id="NF041630">
    <property type="entry name" value="CBS_CbpB"/>
    <property type="match status" value="1"/>
</dbReference>
<dbReference type="SMART" id="SM00116">
    <property type="entry name" value="CBS"/>
    <property type="match status" value="1"/>
</dbReference>
<dbReference type="InterPro" id="IPR046342">
    <property type="entry name" value="CBS_dom_sf"/>
</dbReference>
<dbReference type="InterPro" id="IPR000644">
    <property type="entry name" value="CBS_dom"/>
</dbReference>
<keyword evidence="5" id="KW-1185">Reference proteome</keyword>
<dbReference type="Pfam" id="PF00571">
    <property type="entry name" value="CBS"/>
    <property type="match status" value="2"/>
</dbReference>
<comment type="caution">
    <text evidence="4">The sequence shown here is derived from an EMBL/GenBank/DDBJ whole genome shotgun (WGS) entry which is preliminary data.</text>
</comment>
<dbReference type="PANTHER" id="PTHR43080">
    <property type="entry name" value="CBS DOMAIN-CONTAINING PROTEIN CBSX3, MITOCHONDRIAL"/>
    <property type="match status" value="1"/>
</dbReference>
<dbReference type="PANTHER" id="PTHR43080:SF30">
    <property type="entry name" value="CYCLIC DI-AMP RECEPTOR B"/>
    <property type="match status" value="1"/>
</dbReference>
<dbReference type="EMBL" id="JACHHB010000004">
    <property type="protein sequence ID" value="MBB5173014.1"/>
    <property type="molecule type" value="Genomic_DNA"/>
</dbReference>
<dbReference type="PROSITE" id="PS51371">
    <property type="entry name" value="CBS"/>
    <property type="match status" value="1"/>
</dbReference>
<feature type="domain" description="CBS" evidence="3">
    <location>
        <begin position="18"/>
        <end position="79"/>
    </location>
</feature>
<evidence type="ECO:0000313" key="5">
    <source>
        <dbReference type="Proteomes" id="UP000551878"/>
    </source>
</evidence>
<evidence type="ECO:0000256" key="1">
    <source>
        <dbReference type="ARBA" id="ARBA00023122"/>
    </source>
</evidence>
<evidence type="ECO:0000259" key="3">
    <source>
        <dbReference type="PROSITE" id="PS51371"/>
    </source>
</evidence>
<accession>A0A840QNR4</accession>
<gene>
    <name evidence="4" type="ORF">HNQ41_001177</name>
</gene>
<keyword evidence="1 2" id="KW-0129">CBS domain</keyword>
<reference evidence="4 5" key="1">
    <citation type="submission" date="2020-08" db="EMBL/GenBank/DDBJ databases">
        <title>Genomic Encyclopedia of Type Strains, Phase IV (KMG-IV): sequencing the most valuable type-strain genomes for metagenomic binning, comparative biology and taxonomic classification.</title>
        <authorList>
            <person name="Goeker M."/>
        </authorList>
    </citation>
    <scope>NUCLEOTIDE SEQUENCE [LARGE SCALE GENOMIC DNA]</scope>
    <source>
        <strain evidence="4 5">DSM 24696</strain>
    </source>
</reference>